<keyword evidence="3" id="KW-1185">Reference proteome</keyword>
<feature type="region of interest" description="Disordered" evidence="1">
    <location>
        <begin position="23"/>
        <end position="64"/>
    </location>
</feature>
<accession>A0A5B7D0T1</accession>
<evidence type="ECO:0000313" key="3">
    <source>
        <dbReference type="Proteomes" id="UP000324222"/>
    </source>
</evidence>
<dbReference type="EMBL" id="VSRR010000388">
    <property type="protein sequence ID" value="MPC14915.1"/>
    <property type="molecule type" value="Genomic_DNA"/>
</dbReference>
<organism evidence="2 3">
    <name type="scientific">Portunus trituberculatus</name>
    <name type="common">Swimming crab</name>
    <name type="synonym">Neptunus trituberculatus</name>
    <dbReference type="NCBI Taxonomy" id="210409"/>
    <lineage>
        <taxon>Eukaryota</taxon>
        <taxon>Metazoa</taxon>
        <taxon>Ecdysozoa</taxon>
        <taxon>Arthropoda</taxon>
        <taxon>Crustacea</taxon>
        <taxon>Multicrustacea</taxon>
        <taxon>Malacostraca</taxon>
        <taxon>Eumalacostraca</taxon>
        <taxon>Eucarida</taxon>
        <taxon>Decapoda</taxon>
        <taxon>Pleocyemata</taxon>
        <taxon>Brachyura</taxon>
        <taxon>Eubrachyura</taxon>
        <taxon>Portunoidea</taxon>
        <taxon>Portunidae</taxon>
        <taxon>Portuninae</taxon>
        <taxon>Portunus</taxon>
    </lineage>
</organism>
<feature type="compositionally biased region" description="Basic and acidic residues" evidence="1">
    <location>
        <begin position="24"/>
        <end position="35"/>
    </location>
</feature>
<gene>
    <name evidence="2" type="ORF">E2C01_007693</name>
</gene>
<name>A0A5B7D0T1_PORTR</name>
<sequence>MCMHPPSRSVGVRHLGQGLVVTRMAREDASSHREPAALLGSTANVPLPPTKFGPPPPSGSHSPIRKSIVSNLSLFENILPVAGIPVQCQRALLAKCTPDTQLSHLH</sequence>
<evidence type="ECO:0000256" key="1">
    <source>
        <dbReference type="SAM" id="MobiDB-lite"/>
    </source>
</evidence>
<evidence type="ECO:0000313" key="2">
    <source>
        <dbReference type="EMBL" id="MPC14915.1"/>
    </source>
</evidence>
<dbReference type="Proteomes" id="UP000324222">
    <property type="component" value="Unassembled WGS sequence"/>
</dbReference>
<dbReference type="AlphaFoldDB" id="A0A5B7D0T1"/>
<proteinExistence type="predicted"/>
<comment type="caution">
    <text evidence="2">The sequence shown here is derived from an EMBL/GenBank/DDBJ whole genome shotgun (WGS) entry which is preliminary data.</text>
</comment>
<protein>
    <submittedName>
        <fullName evidence="2">Uncharacterized protein</fullName>
    </submittedName>
</protein>
<feature type="compositionally biased region" description="Pro residues" evidence="1">
    <location>
        <begin position="46"/>
        <end position="58"/>
    </location>
</feature>
<reference evidence="2 3" key="1">
    <citation type="submission" date="2019-05" db="EMBL/GenBank/DDBJ databases">
        <title>Another draft genome of Portunus trituberculatus and its Hox gene families provides insights of decapod evolution.</title>
        <authorList>
            <person name="Jeong J.-H."/>
            <person name="Song I."/>
            <person name="Kim S."/>
            <person name="Choi T."/>
            <person name="Kim D."/>
            <person name="Ryu S."/>
            <person name="Kim W."/>
        </authorList>
    </citation>
    <scope>NUCLEOTIDE SEQUENCE [LARGE SCALE GENOMIC DNA]</scope>
    <source>
        <tissue evidence="2">Muscle</tissue>
    </source>
</reference>